<organism evidence="5 6">
    <name type="scientific">Streptomyces termitum</name>
    <dbReference type="NCBI Taxonomy" id="67368"/>
    <lineage>
        <taxon>Bacteria</taxon>
        <taxon>Bacillati</taxon>
        <taxon>Actinomycetota</taxon>
        <taxon>Actinomycetes</taxon>
        <taxon>Kitasatosporales</taxon>
        <taxon>Streptomycetaceae</taxon>
        <taxon>Streptomyces</taxon>
    </lineage>
</organism>
<name>A0A918TA84_9ACTN</name>
<protein>
    <recommendedName>
        <fullName evidence="4">Nudix hydrolase domain-containing protein</fullName>
    </recommendedName>
</protein>
<dbReference type="CDD" id="cd02883">
    <property type="entry name" value="NUDIX_Hydrolase"/>
    <property type="match status" value="1"/>
</dbReference>
<dbReference type="PANTHER" id="PTHR43046:SF12">
    <property type="entry name" value="GDP-MANNOSE MANNOSYL HYDROLASE"/>
    <property type="match status" value="1"/>
</dbReference>
<dbReference type="Pfam" id="PF00293">
    <property type="entry name" value="NUDIX"/>
    <property type="match status" value="2"/>
</dbReference>
<dbReference type="PROSITE" id="PS00893">
    <property type="entry name" value="NUDIX_BOX"/>
    <property type="match status" value="1"/>
</dbReference>
<accession>A0A918TA84</accession>
<feature type="domain" description="Nudix hydrolase" evidence="4">
    <location>
        <begin position="26"/>
        <end position="162"/>
    </location>
</feature>
<dbReference type="PANTHER" id="PTHR43046">
    <property type="entry name" value="GDP-MANNOSE MANNOSYL HYDROLASE"/>
    <property type="match status" value="1"/>
</dbReference>
<keyword evidence="6" id="KW-1185">Reference proteome</keyword>
<comment type="caution">
    <text evidence="5">The sequence shown here is derived from an EMBL/GenBank/DDBJ whole genome shotgun (WGS) entry which is preliminary data.</text>
</comment>
<evidence type="ECO:0000256" key="2">
    <source>
        <dbReference type="ARBA" id="ARBA00022801"/>
    </source>
</evidence>
<reference evidence="5" key="2">
    <citation type="submission" date="2020-09" db="EMBL/GenBank/DDBJ databases">
        <authorList>
            <person name="Sun Q."/>
            <person name="Ohkuma M."/>
        </authorList>
    </citation>
    <scope>NUCLEOTIDE SEQUENCE</scope>
    <source>
        <strain evidence="5">JCM 4518</strain>
    </source>
</reference>
<reference evidence="5" key="1">
    <citation type="journal article" date="2014" name="Int. J. Syst. Evol. Microbiol.">
        <title>Complete genome sequence of Corynebacterium casei LMG S-19264T (=DSM 44701T), isolated from a smear-ripened cheese.</title>
        <authorList>
            <consortium name="US DOE Joint Genome Institute (JGI-PGF)"/>
            <person name="Walter F."/>
            <person name="Albersmeier A."/>
            <person name="Kalinowski J."/>
            <person name="Ruckert C."/>
        </authorList>
    </citation>
    <scope>NUCLEOTIDE SEQUENCE</scope>
    <source>
        <strain evidence="5">JCM 4518</strain>
    </source>
</reference>
<dbReference type="EMBL" id="BMUL01000030">
    <property type="protein sequence ID" value="GHB11443.1"/>
    <property type="molecule type" value="Genomic_DNA"/>
</dbReference>
<evidence type="ECO:0000256" key="1">
    <source>
        <dbReference type="ARBA" id="ARBA00001946"/>
    </source>
</evidence>
<evidence type="ECO:0000313" key="5">
    <source>
        <dbReference type="EMBL" id="GHB11443.1"/>
    </source>
</evidence>
<dbReference type="InterPro" id="IPR000086">
    <property type="entry name" value="NUDIX_hydrolase_dom"/>
</dbReference>
<dbReference type="RefSeq" id="WP_189983641.1">
    <property type="nucleotide sequence ID" value="NZ_BMUL01000030.1"/>
</dbReference>
<dbReference type="SUPFAM" id="SSF55811">
    <property type="entry name" value="Nudix"/>
    <property type="match status" value="2"/>
</dbReference>
<gene>
    <name evidence="5" type="ORF">GCM10010305_62750</name>
</gene>
<keyword evidence="3" id="KW-0460">Magnesium</keyword>
<keyword evidence="2" id="KW-0378">Hydrolase</keyword>
<dbReference type="PROSITE" id="PS51462">
    <property type="entry name" value="NUDIX"/>
    <property type="match status" value="1"/>
</dbReference>
<dbReference type="GO" id="GO:0016787">
    <property type="term" value="F:hydrolase activity"/>
    <property type="evidence" value="ECO:0007669"/>
    <property type="project" value="UniProtKB-KW"/>
</dbReference>
<sequence length="362" mass="38751">MTTADDQPPTPDLTDEEYGALRTSAAVWAGASVLITDERGRVLVQKVGYRPFRLLPGGAVDRGETAARAAVREVAEELGVTTTLTRGLAVDWVTAAGAPRAEEMRFPGEILHVFDGGVWTEERIAGVRLPPDEIQAIEFVEPADLAALMSPDDARRALAALRARIDHAGPVLLEDGFPLTPSVLDRTAVLSTPRARHHFPFHPGPVPDGLALRQAWCWAFAPDGRILLLLDPGTGAACLPGGTPEPEDDGDPEATVRRETREEAAAELRDLLHLGYLSDPAEPVARTRYAAALAAVGAPPVDPATGHTYVRVLATPEQALALFDWGLAAADQLASVHEARTRLALPRATPRPLTELDGPHTW</sequence>
<proteinExistence type="predicted"/>
<comment type="cofactor">
    <cofactor evidence="1">
        <name>Mg(2+)</name>
        <dbReference type="ChEBI" id="CHEBI:18420"/>
    </cofactor>
</comment>
<evidence type="ECO:0000259" key="4">
    <source>
        <dbReference type="PROSITE" id="PS51462"/>
    </source>
</evidence>
<evidence type="ECO:0000313" key="6">
    <source>
        <dbReference type="Proteomes" id="UP000644020"/>
    </source>
</evidence>
<dbReference type="InterPro" id="IPR015797">
    <property type="entry name" value="NUDIX_hydrolase-like_dom_sf"/>
</dbReference>
<dbReference type="AlphaFoldDB" id="A0A918TA84"/>
<dbReference type="InterPro" id="IPR020084">
    <property type="entry name" value="NUDIX_hydrolase_CS"/>
</dbReference>
<dbReference type="Gene3D" id="3.90.79.10">
    <property type="entry name" value="Nucleoside Triphosphate Pyrophosphohydrolase"/>
    <property type="match status" value="2"/>
</dbReference>
<evidence type="ECO:0000256" key="3">
    <source>
        <dbReference type="ARBA" id="ARBA00022842"/>
    </source>
</evidence>
<dbReference type="Proteomes" id="UP000644020">
    <property type="component" value="Unassembled WGS sequence"/>
</dbReference>